<keyword evidence="12 20" id="KW-0239">DNA-directed DNA polymerase</keyword>
<keyword evidence="6 20" id="KW-0235">DNA replication</keyword>
<keyword evidence="7 20" id="KW-0540">Nuclease</keyword>
<reference evidence="22" key="1">
    <citation type="journal article" date="2014" name="Int. J. Syst. Evol. Microbiol.">
        <title>Complete genome sequence of Corynebacterium casei LMG S-19264T (=DSM 44701T), isolated from a smear-ripened cheese.</title>
        <authorList>
            <consortium name="US DOE Joint Genome Institute (JGI-PGF)"/>
            <person name="Walter F."/>
            <person name="Albersmeier A."/>
            <person name="Kalinowski J."/>
            <person name="Ruckert C."/>
        </authorList>
    </citation>
    <scope>NUCLEOTIDE SEQUENCE</scope>
    <source>
        <strain evidence="22">KCTC 32296</strain>
    </source>
</reference>
<dbReference type="InterPro" id="IPR036397">
    <property type="entry name" value="RNaseH_sf"/>
</dbReference>
<evidence type="ECO:0000256" key="3">
    <source>
        <dbReference type="ARBA" id="ARBA00020352"/>
    </source>
</evidence>
<dbReference type="InterPro" id="IPR012337">
    <property type="entry name" value="RNaseH-like_sf"/>
</dbReference>
<evidence type="ECO:0000256" key="11">
    <source>
        <dbReference type="ARBA" id="ARBA00022842"/>
    </source>
</evidence>
<feature type="domain" description="Exonuclease" evidence="21">
    <location>
        <begin position="3"/>
        <end position="173"/>
    </location>
</feature>
<evidence type="ECO:0000256" key="12">
    <source>
        <dbReference type="ARBA" id="ARBA00022932"/>
    </source>
</evidence>
<dbReference type="Gene3D" id="3.30.420.10">
    <property type="entry name" value="Ribonuclease H-like superfamily/Ribonuclease H"/>
    <property type="match status" value="1"/>
</dbReference>
<dbReference type="InterPro" id="IPR006054">
    <property type="entry name" value="DnaQ"/>
</dbReference>
<evidence type="ECO:0000256" key="7">
    <source>
        <dbReference type="ARBA" id="ARBA00022722"/>
    </source>
</evidence>
<evidence type="ECO:0000256" key="6">
    <source>
        <dbReference type="ARBA" id="ARBA00022705"/>
    </source>
</evidence>
<dbReference type="PANTHER" id="PTHR30231">
    <property type="entry name" value="DNA POLYMERASE III SUBUNIT EPSILON"/>
    <property type="match status" value="1"/>
</dbReference>
<dbReference type="EC" id="2.7.7.7" evidence="2 20"/>
<evidence type="ECO:0000313" key="23">
    <source>
        <dbReference type="Proteomes" id="UP000662572"/>
    </source>
</evidence>
<dbReference type="GO" id="GO:0008408">
    <property type="term" value="F:3'-5' exonuclease activity"/>
    <property type="evidence" value="ECO:0007669"/>
    <property type="project" value="TreeGrafter"/>
</dbReference>
<comment type="function">
    <text evidence="14 20">DNA polymerase III is a complex, multichain enzyme responsible for most of the replicative synthesis in bacteria. The epsilon subunit contain the editing function and is a proofreading 3'-5' exonuclease.</text>
</comment>
<evidence type="ECO:0000256" key="9">
    <source>
        <dbReference type="ARBA" id="ARBA00022801"/>
    </source>
</evidence>
<keyword evidence="8 19" id="KW-0479">Metal-binding</keyword>
<evidence type="ECO:0000256" key="8">
    <source>
        <dbReference type="ARBA" id="ARBA00022723"/>
    </source>
</evidence>
<evidence type="ECO:0000256" key="17">
    <source>
        <dbReference type="PIRSR" id="PIRSR606309-1"/>
    </source>
</evidence>
<dbReference type="InterPro" id="IPR006309">
    <property type="entry name" value="DnaQ_proteo"/>
</dbReference>
<evidence type="ECO:0000256" key="2">
    <source>
        <dbReference type="ARBA" id="ARBA00012417"/>
    </source>
</evidence>
<dbReference type="GO" id="GO:0046872">
    <property type="term" value="F:metal ion binding"/>
    <property type="evidence" value="ECO:0007669"/>
    <property type="project" value="UniProtKB-KW"/>
</dbReference>
<dbReference type="PANTHER" id="PTHR30231:SF41">
    <property type="entry name" value="DNA POLYMERASE III SUBUNIT EPSILON"/>
    <property type="match status" value="1"/>
</dbReference>
<sequence>MAREIVFDTETTGIDPRAGHRLIEIGCVELEDLLPTGRSLHRYMDPERIIEADATRIHGITNEMVAGKPKFADLAEEFLNFVGDSRIIAHNASFDRGFINMELERVGRVPLPETQWLDTLEIARNVFPGMANSLDALCRRYNISLAERDKHGALLDARLLADVYLELMGGKERGLDLAMASDFGEDGLAYKAKPYGPRPKPLPSQIHPEEAQAHKAFIAKYLKDKALWPADTNYQ</sequence>
<evidence type="ECO:0000256" key="1">
    <source>
        <dbReference type="ARBA" id="ARBA00001936"/>
    </source>
</evidence>
<feature type="binding site" evidence="18">
    <location>
        <position position="156"/>
    </location>
    <ligand>
        <name>substrate</name>
    </ligand>
</feature>
<dbReference type="NCBIfam" id="TIGR00573">
    <property type="entry name" value="dnaq"/>
    <property type="match status" value="1"/>
</dbReference>
<evidence type="ECO:0000256" key="20">
    <source>
        <dbReference type="RuleBase" id="RU364087"/>
    </source>
</evidence>
<comment type="catalytic activity">
    <reaction evidence="16 20">
        <text>DNA(n) + a 2'-deoxyribonucleoside 5'-triphosphate = DNA(n+1) + diphosphate</text>
        <dbReference type="Rhea" id="RHEA:22508"/>
        <dbReference type="Rhea" id="RHEA-COMP:17339"/>
        <dbReference type="Rhea" id="RHEA-COMP:17340"/>
        <dbReference type="ChEBI" id="CHEBI:33019"/>
        <dbReference type="ChEBI" id="CHEBI:61560"/>
        <dbReference type="ChEBI" id="CHEBI:173112"/>
        <dbReference type="EC" id="2.7.7.7"/>
    </reaction>
</comment>
<feature type="binding site" evidence="19">
    <location>
        <position position="10"/>
    </location>
    <ligand>
        <name>a divalent metal cation</name>
        <dbReference type="ChEBI" id="CHEBI:60240"/>
        <label>1</label>
        <note>catalytic</note>
    </ligand>
</feature>
<dbReference type="NCBIfam" id="TIGR01406">
    <property type="entry name" value="dnaQ_proteo"/>
    <property type="match status" value="1"/>
</dbReference>
<comment type="caution">
    <text evidence="22">The sequence shown here is derived from an EMBL/GenBank/DDBJ whole genome shotgun (WGS) entry which is preliminary data.</text>
</comment>
<keyword evidence="11 19" id="KW-0460">Magnesium</keyword>
<comment type="subunit">
    <text evidence="15 20">DNA polymerase III contains a core (composed of alpha, epsilon and theta chains) that associates with a tau subunit. This core dimerizes to form the POLIII' complex. PolIII' associates with the gamma complex (composed of gamma, delta, delta', psi and chi chains) and with the beta chain to form the complete DNA polymerase III complex.</text>
</comment>
<comment type="cofactor">
    <cofactor evidence="19">
        <name>Mg(2+)</name>
        <dbReference type="ChEBI" id="CHEBI:18420"/>
    </cofactor>
    <cofactor evidence="19">
        <name>Mn(2+)</name>
        <dbReference type="ChEBI" id="CHEBI:29035"/>
    </cofactor>
    <text evidence="19">Binds 2 divalent metal cations. Magnesium or manganese.</text>
</comment>
<evidence type="ECO:0000256" key="14">
    <source>
        <dbReference type="ARBA" id="ARBA00025483"/>
    </source>
</evidence>
<dbReference type="FunFam" id="3.30.420.10:FF:000012">
    <property type="entry name" value="DNA polymerase III subunit epsilon"/>
    <property type="match status" value="1"/>
</dbReference>
<dbReference type="SMART" id="SM00479">
    <property type="entry name" value="EXOIII"/>
    <property type="match status" value="1"/>
</dbReference>
<evidence type="ECO:0000256" key="18">
    <source>
        <dbReference type="PIRSR" id="PIRSR606309-2"/>
    </source>
</evidence>
<dbReference type="RefSeq" id="WP_189484897.1">
    <property type="nucleotide sequence ID" value="NZ_BMZB01000001.1"/>
</dbReference>
<feature type="binding site" evidence="19">
    <location>
        <position position="8"/>
    </location>
    <ligand>
        <name>a divalent metal cation</name>
        <dbReference type="ChEBI" id="CHEBI:60240"/>
        <label>1</label>
        <note>catalytic</note>
    </ligand>
</feature>
<keyword evidence="4 20" id="KW-0808">Transferase</keyword>
<keyword evidence="9 20" id="KW-0378">Hydrolase</keyword>
<keyword evidence="13 19" id="KW-0464">Manganese</keyword>
<name>A0A918PV34_9CAUL</name>
<feature type="binding site" evidence="18">
    <location>
        <position position="10"/>
    </location>
    <ligand>
        <name>substrate</name>
    </ligand>
</feature>
<dbReference type="AlphaFoldDB" id="A0A918PV34"/>
<evidence type="ECO:0000256" key="10">
    <source>
        <dbReference type="ARBA" id="ARBA00022839"/>
    </source>
</evidence>
<feature type="active site" description="Proton acceptor" evidence="17">
    <location>
        <position position="151"/>
    </location>
</feature>
<dbReference type="GO" id="GO:0005829">
    <property type="term" value="C:cytosol"/>
    <property type="evidence" value="ECO:0007669"/>
    <property type="project" value="TreeGrafter"/>
</dbReference>
<dbReference type="Pfam" id="PF00929">
    <property type="entry name" value="RNase_T"/>
    <property type="match status" value="1"/>
</dbReference>
<feature type="binding site" evidence="19">
    <location>
        <position position="156"/>
    </location>
    <ligand>
        <name>a divalent metal cation</name>
        <dbReference type="ChEBI" id="CHEBI:60240"/>
        <label>1</label>
        <note>catalytic</note>
    </ligand>
</feature>
<reference evidence="22" key="2">
    <citation type="submission" date="2020-09" db="EMBL/GenBank/DDBJ databases">
        <authorList>
            <person name="Sun Q."/>
            <person name="Kim S."/>
        </authorList>
    </citation>
    <scope>NUCLEOTIDE SEQUENCE</scope>
    <source>
        <strain evidence="22">KCTC 32296</strain>
    </source>
</reference>
<evidence type="ECO:0000256" key="13">
    <source>
        <dbReference type="ARBA" id="ARBA00023211"/>
    </source>
</evidence>
<accession>A0A918PV34</accession>
<proteinExistence type="predicted"/>
<feature type="binding site" evidence="18">
    <location>
        <position position="8"/>
    </location>
    <ligand>
        <name>substrate</name>
    </ligand>
</feature>
<dbReference type="EMBL" id="BMZB01000001">
    <property type="protein sequence ID" value="GGZ23910.1"/>
    <property type="molecule type" value="Genomic_DNA"/>
</dbReference>
<dbReference type="SUPFAM" id="SSF53098">
    <property type="entry name" value="Ribonuclease H-like"/>
    <property type="match status" value="1"/>
</dbReference>
<evidence type="ECO:0000256" key="19">
    <source>
        <dbReference type="PIRSR" id="PIRSR606309-3"/>
    </source>
</evidence>
<feature type="binding site" evidence="18">
    <location>
        <position position="58"/>
    </location>
    <ligand>
        <name>substrate</name>
    </ligand>
</feature>
<dbReference type="Proteomes" id="UP000662572">
    <property type="component" value="Unassembled WGS sequence"/>
</dbReference>
<evidence type="ECO:0000313" key="22">
    <source>
        <dbReference type="EMBL" id="GGZ23910.1"/>
    </source>
</evidence>
<gene>
    <name evidence="20 22" type="primary">dnaQ</name>
    <name evidence="22" type="ORF">GCM10011273_06260</name>
</gene>
<keyword evidence="5 20" id="KW-0548">Nucleotidyltransferase</keyword>
<evidence type="ECO:0000256" key="5">
    <source>
        <dbReference type="ARBA" id="ARBA00022695"/>
    </source>
</evidence>
<dbReference type="GO" id="GO:0003677">
    <property type="term" value="F:DNA binding"/>
    <property type="evidence" value="ECO:0007669"/>
    <property type="project" value="InterPro"/>
</dbReference>
<dbReference type="GO" id="GO:0045004">
    <property type="term" value="P:DNA replication proofreading"/>
    <property type="evidence" value="ECO:0007669"/>
    <property type="project" value="TreeGrafter"/>
</dbReference>
<evidence type="ECO:0000256" key="16">
    <source>
        <dbReference type="ARBA" id="ARBA00049244"/>
    </source>
</evidence>
<comment type="cofactor">
    <cofactor evidence="1 20">
        <name>Mn(2+)</name>
        <dbReference type="ChEBI" id="CHEBI:29035"/>
    </cofactor>
</comment>
<evidence type="ECO:0000256" key="15">
    <source>
        <dbReference type="ARBA" id="ARBA00026073"/>
    </source>
</evidence>
<keyword evidence="10 20" id="KW-0269">Exonuclease</keyword>
<dbReference type="GO" id="GO:0003887">
    <property type="term" value="F:DNA-directed DNA polymerase activity"/>
    <property type="evidence" value="ECO:0007669"/>
    <property type="project" value="UniProtKB-KW"/>
</dbReference>
<keyword evidence="23" id="KW-1185">Reference proteome</keyword>
<protein>
    <recommendedName>
        <fullName evidence="3 20">DNA polymerase III subunit epsilon</fullName>
        <ecNumber evidence="2 20">2.7.7.7</ecNumber>
    </recommendedName>
</protein>
<evidence type="ECO:0000259" key="21">
    <source>
        <dbReference type="SMART" id="SM00479"/>
    </source>
</evidence>
<dbReference type="NCBIfam" id="NF004316">
    <property type="entry name" value="PRK05711.1"/>
    <property type="match status" value="1"/>
</dbReference>
<organism evidence="22 23">
    <name type="scientific">Asticcacaulis endophyticus</name>
    <dbReference type="NCBI Taxonomy" id="1395890"/>
    <lineage>
        <taxon>Bacteria</taxon>
        <taxon>Pseudomonadati</taxon>
        <taxon>Pseudomonadota</taxon>
        <taxon>Alphaproteobacteria</taxon>
        <taxon>Caulobacterales</taxon>
        <taxon>Caulobacteraceae</taxon>
        <taxon>Asticcacaulis</taxon>
    </lineage>
</organism>
<dbReference type="CDD" id="cd06131">
    <property type="entry name" value="DNA_pol_III_epsilon_Ecoli_like"/>
    <property type="match status" value="1"/>
</dbReference>
<evidence type="ECO:0000256" key="4">
    <source>
        <dbReference type="ARBA" id="ARBA00022679"/>
    </source>
</evidence>
<dbReference type="InterPro" id="IPR013520">
    <property type="entry name" value="Ribonucl_H"/>
</dbReference>